<keyword evidence="1" id="KW-0472">Membrane</keyword>
<keyword evidence="3" id="KW-1185">Reference proteome</keyword>
<dbReference type="AlphaFoldDB" id="A0A7Z7BBX6"/>
<evidence type="ECO:0000313" key="3">
    <source>
        <dbReference type="Proteomes" id="UP000198900"/>
    </source>
</evidence>
<dbReference type="RefSeq" id="WP_167306578.1">
    <property type="nucleotide sequence ID" value="NZ_FNDI01000021.1"/>
</dbReference>
<name>A0A7Z7BBX6_9BURK</name>
<comment type="caution">
    <text evidence="2">The sequence shown here is derived from an EMBL/GenBank/DDBJ whole genome shotgun (WGS) entry which is preliminary data.</text>
</comment>
<keyword evidence="1" id="KW-0812">Transmembrane</keyword>
<feature type="transmembrane region" description="Helical" evidence="1">
    <location>
        <begin position="21"/>
        <end position="42"/>
    </location>
</feature>
<protein>
    <submittedName>
        <fullName evidence="2">Uncharacterized protein</fullName>
    </submittedName>
</protein>
<accession>A0A7Z7BBX6</accession>
<dbReference type="Proteomes" id="UP000198900">
    <property type="component" value="Unassembled WGS sequence"/>
</dbReference>
<dbReference type="PROSITE" id="PS51257">
    <property type="entry name" value="PROKAR_LIPOPROTEIN"/>
    <property type="match status" value="1"/>
</dbReference>
<keyword evidence="1" id="KW-1133">Transmembrane helix</keyword>
<evidence type="ECO:0000313" key="2">
    <source>
        <dbReference type="EMBL" id="SDI64706.1"/>
    </source>
</evidence>
<dbReference type="EMBL" id="FNDI01000021">
    <property type="protein sequence ID" value="SDI64706.1"/>
    <property type="molecule type" value="Genomic_DNA"/>
</dbReference>
<gene>
    <name evidence="2" type="ORF">SAMN04487926_12127</name>
</gene>
<evidence type="ECO:0000256" key="1">
    <source>
        <dbReference type="SAM" id="Phobius"/>
    </source>
</evidence>
<reference evidence="2" key="1">
    <citation type="submission" date="2016-10" db="EMBL/GenBank/DDBJ databases">
        <authorList>
            <person name="Varghese N."/>
            <person name="Submissions S."/>
        </authorList>
    </citation>
    <scope>NUCLEOTIDE SEQUENCE [LARGE SCALE GENOMIC DNA]</scope>
    <source>
        <strain evidence="2">YR281</strain>
    </source>
</reference>
<sequence length="47" mass="4908">MNRAAADNDLLAACERAHGRVALYSLATGVAIGCVWFLGVAYRAGVL</sequence>
<organism evidence="2 3">
    <name type="scientific">Paraburkholderia steynii</name>
    <dbReference type="NCBI Taxonomy" id="1245441"/>
    <lineage>
        <taxon>Bacteria</taxon>
        <taxon>Pseudomonadati</taxon>
        <taxon>Pseudomonadota</taxon>
        <taxon>Betaproteobacteria</taxon>
        <taxon>Burkholderiales</taxon>
        <taxon>Burkholderiaceae</taxon>
        <taxon>Paraburkholderia</taxon>
    </lineage>
</organism>
<proteinExistence type="predicted"/>